<sequence length="181" mass="19194">MAFDWKGLVKSIAPTIGTALGGPLGGIAGLALTKALGVSDDAAKDESTMAAAIQGASPDQLLALKKADQDFAVQMQKLGFENIEALEAIAAGDRANARDREVKVKDWVPKALAVAITLGFFTLIFFLLRHEPPERSRDILNIMLGSLGSAWVGVVTYYFGSSAGSDRKTELMARKTQGQPS</sequence>
<comment type="caution">
    <text evidence="2">The sequence shown here is derived from an EMBL/GenBank/DDBJ whole genome shotgun (WGS) entry which is preliminary data.</text>
</comment>
<evidence type="ECO:0000313" key="3">
    <source>
        <dbReference type="Proteomes" id="UP001165069"/>
    </source>
</evidence>
<keyword evidence="3" id="KW-1185">Reference proteome</keyword>
<dbReference type="Proteomes" id="UP001165069">
    <property type="component" value="Unassembled WGS sequence"/>
</dbReference>
<keyword evidence="1" id="KW-1133">Transmembrane helix</keyword>
<name>A0ABQ5QHV7_9BACT</name>
<keyword evidence="1" id="KW-0812">Transmembrane</keyword>
<reference evidence="2 3" key="1">
    <citation type="journal article" date="2023" name="Antonie Van Leeuwenhoek">
        <title>Mesoterricola silvestris gen. nov., sp. nov., Mesoterricola sediminis sp. nov., Geothrix oryzae sp. nov., Geothrix edaphica sp. nov., Geothrix rubra sp. nov., and Geothrix limicola sp. nov., six novel members of Acidobacteriota isolated from soils.</title>
        <authorList>
            <person name="Itoh H."/>
            <person name="Sugisawa Y."/>
            <person name="Mise K."/>
            <person name="Xu Z."/>
            <person name="Kuniyasu M."/>
            <person name="Ushijima N."/>
            <person name="Kawano K."/>
            <person name="Kobayashi E."/>
            <person name="Shiratori Y."/>
            <person name="Masuda Y."/>
            <person name="Senoo K."/>
        </authorList>
    </citation>
    <scope>NUCLEOTIDE SEQUENCE [LARGE SCALE GENOMIC DNA]</scope>
    <source>
        <strain evidence="2 3">Red804</strain>
    </source>
</reference>
<evidence type="ECO:0000313" key="2">
    <source>
        <dbReference type="EMBL" id="GLH74179.1"/>
    </source>
</evidence>
<protein>
    <submittedName>
        <fullName evidence="2">Uncharacterized protein</fullName>
    </submittedName>
</protein>
<dbReference type="EMBL" id="BSDE01000005">
    <property type="protein sequence ID" value="GLH74179.1"/>
    <property type="molecule type" value="Genomic_DNA"/>
</dbReference>
<accession>A0ABQ5QHV7</accession>
<feature type="transmembrane region" description="Helical" evidence="1">
    <location>
        <begin position="107"/>
        <end position="127"/>
    </location>
</feature>
<gene>
    <name evidence="2" type="ORF">GETHLI_26810</name>
</gene>
<organism evidence="2 3">
    <name type="scientific">Geothrix limicola</name>
    <dbReference type="NCBI Taxonomy" id="2927978"/>
    <lineage>
        <taxon>Bacteria</taxon>
        <taxon>Pseudomonadati</taxon>
        <taxon>Acidobacteriota</taxon>
        <taxon>Holophagae</taxon>
        <taxon>Holophagales</taxon>
        <taxon>Holophagaceae</taxon>
        <taxon>Geothrix</taxon>
    </lineage>
</organism>
<keyword evidence="1" id="KW-0472">Membrane</keyword>
<evidence type="ECO:0000256" key="1">
    <source>
        <dbReference type="SAM" id="Phobius"/>
    </source>
</evidence>
<dbReference type="RefSeq" id="WP_285576164.1">
    <property type="nucleotide sequence ID" value="NZ_BSDE01000005.1"/>
</dbReference>
<proteinExistence type="predicted"/>
<feature type="transmembrane region" description="Helical" evidence="1">
    <location>
        <begin position="139"/>
        <end position="159"/>
    </location>
</feature>